<feature type="transmembrane region" description="Helical" evidence="7">
    <location>
        <begin position="31"/>
        <end position="55"/>
    </location>
</feature>
<evidence type="ECO:0000256" key="7">
    <source>
        <dbReference type="SAM" id="Phobius"/>
    </source>
</evidence>
<dbReference type="PANTHER" id="PTHR30518">
    <property type="entry name" value="ENDOLYTIC MUREIN TRANSGLYCOSYLASE"/>
    <property type="match status" value="1"/>
</dbReference>
<dbReference type="HAMAP" id="MF_02065">
    <property type="entry name" value="MltG"/>
    <property type="match status" value="1"/>
</dbReference>
<dbReference type="CDD" id="cd08010">
    <property type="entry name" value="MltG_like"/>
    <property type="match status" value="1"/>
</dbReference>
<keyword evidence="4 7" id="KW-0472">Membrane</keyword>
<evidence type="ECO:0000256" key="2">
    <source>
        <dbReference type="ARBA" id="ARBA00022692"/>
    </source>
</evidence>
<keyword evidence="5" id="KW-0456">Lyase</keyword>
<dbReference type="Pfam" id="PF02618">
    <property type="entry name" value="YceG"/>
    <property type="match status" value="1"/>
</dbReference>
<dbReference type="Gene3D" id="3.30.160.60">
    <property type="entry name" value="Classic Zinc Finger"/>
    <property type="match status" value="1"/>
</dbReference>
<protein>
    <recommendedName>
        <fullName evidence="9">Endolytic murein transglycosylase</fullName>
    </recommendedName>
</protein>
<dbReference type="Gene3D" id="3.30.1490.480">
    <property type="entry name" value="Endolytic murein transglycosylase"/>
    <property type="match status" value="1"/>
</dbReference>
<evidence type="ECO:0000256" key="4">
    <source>
        <dbReference type="ARBA" id="ARBA00023136"/>
    </source>
</evidence>
<keyword evidence="3 7" id="KW-1133">Transmembrane helix</keyword>
<evidence type="ECO:0000256" key="5">
    <source>
        <dbReference type="ARBA" id="ARBA00023239"/>
    </source>
</evidence>
<evidence type="ECO:0008006" key="9">
    <source>
        <dbReference type="Google" id="ProtNLM"/>
    </source>
</evidence>
<dbReference type="GO" id="GO:0016829">
    <property type="term" value="F:lyase activity"/>
    <property type="evidence" value="ECO:0007669"/>
    <property type="project" value="UniProtKB-KW"/>
</dbReference>
<gene>
    <name evidence="8" type="ORF">METZ01_LOCUS130015</name>
</gene>
<sequence length="371" mass="42096">MRKTIVVCFAKGLTLRPYFMVYLNSSKPGRVAGFILSILVLSGVALYSLVVFWPIPEAETPVVIKVEKGASLKEIGDDLKKKNVITDSETFVMATRIMGHETTIRAGVFSLTNLSSNYLIIRQLVEGTPVLHKITIPEGLRKEQIAEIYQDKLNIDADVFLALCEDPKFIKSLNIEALSLEGFLFPDTYHFYKGETPERIIQTMVTEYQKLLDGMLKSRLQIRGLTELEMVTLASIIEGEAIYDSERSLISSVYHNRLAKEMRLQADPTIQYIIEDGPRRLLKNDLKIKSPYNTYLHYGLPPGPINSPGRESLISALSPADADYLFFVANGEGYHTFSRTETEHNVAKKKFQRLRRQMRNKKRAKTENKQG</sequence>
<evidence type="ECO:0000313" key="8">
    <source>
        <dbReference type="EMBL" id="SVA77161.1"/>
    </source>
</evidence>
<organism evidence="8">
    <name type="scientific">marine metagenome</name>
    <dbReference type="NCBI Taxonomy" id="408172"/>
    <lineage>
        <taxon>unclassified sequences</taxon>
        <taxon>metagenomes</taxon>
        <taxon>ecological metagenomes</taxon>
    </lineage>
</organism>
<dbReference type="AlphaFoldDB" id="A0A381YKS7"/>
<reference evidence="8" key="1">
    <citation type="submission" date="2018-05" db="EMBL/GenBank/DDBJ databases">
        <authorList>
            <person name="Lanie J.A."/>
            <person name="Ng W.-L."/>
            <person name="Kazmierczak K.M."/>
            <person name="Andrzejewski T.M."/>
            <person name="Davidsen T.M."/>
            <person name="Wayne K.J."/>
            <person name="Tettelin H."/>
            <person name="Glass J.I."/>
            <person name="Rusch D."/>
            <person name="Podicherti R."/>
            <person name="Tsui H.-C.T."/>
            <person name="Winkler M.E."/>
        </authorList>
    </citation>
    <scope>NUCLEOTIDE SEQUENCE</scope>
</reference>
<proteinExistence type="inferred from homology"/>
<dbReference type="GO" id="GO:0071555">
    <property type="term" value="P:cell wall organization"/>
    <property type="evidence" value="ECO:0007669"/>
    <property type="project" value="UniProtKB-KW"/>
</dbReference>
<keyword evidence="1" id="KW-1003">Cell membrane</keyword>
<keyword evidence="6" id="KW-0961">Cell wall biogenesis/degradation</keyword>
<accession>A0A381YKS7</accession>
<evidence type="ECO:0000256" key="6">
    <source>
        <dbReference type="ARBA" id="ARBA00023316"/>
    </source>
</evidence>
<evidence type="ECO:0000256" key="1">
    <source>
        <dbReference type="ARBA" id="ARBA00022475"/>
    </source>
</evidence>
<name>A0A381YKS7_9ZZZZ</name>
<keyword evidence="2 7" id="KW-0812">Transmembrane</keyword>
<evidence type="ECO:0000256" key="3">
    <source>
        <dbReference type="ARBA" id="ARBA00022989"/>
    </source>
</evidence>
<dbReference type="InterPro" id="IPR003770">
    <property type="entry name" value="MLTG-like"/>
</dbReference>
<dbReference type="PANTHER" id="PTHR30518:SF2">
    <property type="entry name" value="ENDOLYTIC MUREIN TRANSGLYCOSYLASE"/>
    <property type="match status" value="1"/>
</dbReference>
<dbReference type="EMBL" id="UINC01018381">
    <property type="protein sequence ID" value="SVA77161.1"/>
    <property type="molecule type" value="Genomic_DNA"/>
</dbReference>
<dbReference type="NCBIfam" id="TIGR00247">
    <property type="entry name" value="endolytic transglycosylase MltG"/>
    <property type="match status" value="1"/>
</dbReference>